<dbReference type="EMBL" id="JARKIE010000372">
    <property type="protein sequence ID" value="KAJ7648884.1"/>
    <property type="molecule type" value="Genomic_DNA"/>
</dbReference>
<protein>
    <recommendedName>
        <fullName evidence="2">DUF6534 domain-containing protein</fullName>
    </recommendedName>
</protein>
<comment type="caution">
    <text evidence="3">The sequence shown here is derived from an EMBL/GenBank/DDBJ whole genome shotgun (WGS) entry which is preliminary data.</text>
</comment>
<evidence type="ECO:0000313" key="3">
    <source>
        <dbReference type="EMBL" id="KAJ7648884.1"/>
    </source>
</evidence>
<dbReference type="Pfam" id="PF20152">
    <property type="entry name" value="DUF6534"/>
    <property type="match status" value="1"/>
</dbReference>
<sequence length="175" mass="19449">MGNWILAGLVTLLSLAVFGSSFYYAAVALSYQDITELEHLKDELLIVCHRSDFHKIIFTLSSGIPTSFASIVSATSLAVSPDTFVYLFWFTLLGGLYTNSMLVTLNSREYIRSRGCDEPIQMQSALRFRSGTEVIARTPPGLPNHNPITIRIDKQTESDLQLVRRSTENLASAEV</sequence>
<evidence type="ECO:0000259" key="2">
    <source>
        <dbReference type="Pfam" id="PF20152"/>
    </source>
</evidence>
<keyword evidence="1" id="KW-0472">Membrane</keyword>
<dbReference type="AlphaFoldDB" id="A0AAD7G082"/>
<evidence type="ECO:0000313" key="4">
    <source>
        <dbReference type="Proteomes" id="UP001221757"/>
    </source>
</evidence>
<accession>A0AAD7G082</accession>
<evidence type="ECO:0000256" key="1">
    <source>
        <dbReference type="SAM" id="Phobius"/>
    </source>
</evidence>
<feature type="transmembrane region" description="Helical" evidence="1">
    <location>
        <begin position="84"/>
        <end position="105"/>
    </location>
</feature>
<keyword evidence="1" id="KW-1133">Transmembrane helix</keyword>
<organism evidence="3 4">
    <name type="scientific">Mycena rosella</name>
    <name type="common">Pink bonnet</name>
    <name type="synonym">Agaricus rosellus</name>
    <dbReference type="NCBI Taxonomy" id="1033263"/>
    <lineage>
        <taxon>Eukaryota</taxon>
        <taxon>Fungi</taxon>
        <taxon>Dikarya</taxon>
        <taxon>Basidiomycota</taxon>
        <taxon>Agaricomycotina</taxon>
        <taxon>Agaricomycetes</taxon>
        <taxon>Agaricomycetidae</taxon>
        <taxon>Agaricales</taxon>
        <taxon>Marasmiineae</taxon>
        <taxon>Mycenaceae</taxon>
        <taxon>Mycena</taxon>
    </lineage>
</organism>
<proteinExistence type="predicted"/>
<name>A0AAD7G082_MYCRO</name>
<reference evidence="3" key="1">
    <citation type="submission" date="2023-03" db="EMBL/GenBank/DDBJ databases">
        <title>Massive genome expansion in bonnet fungi (Mycena s.s.) driven by repeated elements and novel gene families across ecological guilds.</title>
        <authorList>
            <consortium name="Lawrence Berkeley National Laboratory"/>
            <person name="Harder C.B."/>
            <person name="Miyauchi S."/>
            <person name="Viragh M."/>
            <person name="Kuo A."/>
            <person name="Thoen E."/>
            <person name="Andreopoulos B."/>
            <person name="Lu D."/>
            <person name="Skrede I."/>
            <person name="Drula E."/>
            <person name="Henrissat B."/>
            <person name="Morin E."/>
            <person name="Kohler A."/>
            <person name="Barry K."/>
            <person name="LaButti K."/>
            <person name="Morin E."/>
            <person name="Salamov A."/>
            <person name="Lipzen A."/>
            <person name="Mereny Z."/>
            <person name="Hegedus B."/>
            <person name="Baldrian P."/>
            <person name="Stursova M."/>
            <person name="Weitz H."/>
            <person name="Taylor A."/>
            <person name="Grigoriev I.V."/>
            <person name="Nagy L.G."/>
            <person name="Martin F."/>
            <person name="Kauserud H."/>
        </authorList>
    </citation>
    <scope>NUCLEOTIDE SEQUENCE</scope>
    <source>
        <strain evidence="3">CBHHK067</strain>
    </source>
</reference>
<dbReference type="Proteomes" id="UP001221757">
    <property type="component" value="Unassembled WGS sequence"/>
</dbReference>
<gene>
    <name evidence="3" type="ORF">B0H17DRAFT_1215466</name>
</gene>
<feature type="domain" description="DUF6534" evidence="2">
    <location>
        <begin position="56"/>
        <end position="110"/>
    </location>
</feature>
<keyword evidence="4" id="KW-1185">Reference proteome</keyword>
<dbReference type="InterPro" id="IPR045339">
    <property type="entry name" value="DUF6534"/>
</dbReference>
<keyword evidence="1" id="KW-0812">Transmembrane</keyword>